<keyword evidence="6" id="KW-0653">Protein transport</keyword>
<feature type="compositionally biased region" description="Basic and acidic residues" evidence="9">
    <location>
        <begin position="8"/>
        <end position="18"/>
    </location>
</feature>
<dbReference type="GO" id="GO:0035673">
    <property type="term" value="F:oligopeptide transmembrane transporter activity"/>
    <property type="evidence" value="ECO:0007669"/>
    <property type="project" value="InterPro"/>
</dbReference>
<feature type="transmembrane region" description="Helical" evidence="10">
    <location>
        <begin position="264"/>
        <end position="282"/>
    </location>
</feature>
<evidence type="ECO:0000256" key="3">
    <source>
        <dbReference type="ARBA" id="ARBA00022448"/>
    </source>
</evidence>
<dbReference type="Pfam" id="PF03169">
    <property type="entry name" value="OPT"/>
    <property type="match status" value="1"/>
</dbReference>
<reference evidence="11" key="1">
    <citation type="journal article" date="2021" name="IMA Fungus">
        <title>Genomic characterization of three marine fungi, including Emericellopsis atlantica sp. nov. with signatures of a generalist lifestyle and marine biomass degradation.</title>
        <authorList>
            <person name="Hagestad O.C."/>
            <person name="Hou L."/>
            <person name="Andersen J.H."/>
            <person name="Hansen E.H."/>
            <person name="Altermark B."/>
            <person name="Li C."/>
            <person name="Kuhnert E."/>
            <person name="Cox R.J."/>
            <person name="Crous P.W."/>
            <person name="Spatafora J.W."/>
            <person name="Lail K."/>
            <person name="Amirebrahimi M."/>
            <person name="Lipzen A."/>
            <person name="Pangilinan J."/>
            <person name="Andreopoulos W."/>
            <person name="Hayes R.D."/>
            <person name="Ng V."/>
            <person name="Grigoriev I.V."/>
            <person name="Jackson S.A."/>
            <person name="Sutton T.D.S."/>
            <person name="Dobson A.D.W."/>
            <person name="Rama T."/>
        </authorList>
    </citation>
    <scope>NUCLEOTIDE SEQUENCE</scope>
    <source>
        <strain evidence="11">TS7</strain>
    </source>
</reference>
<evidence type="ECO:0000256" key="9">
    <source>
        <dbReference type="SAM" id="MobiDB-lite"/>
    </source>
</evidence>
<feature type="transmembrane region" description="Helical" evidence="10">
    <location>
        <begin position="331"/>
        <end position="361"/>
    </location>
</feature>
<name>A0A9P8CP44_9HYPO</name>
<comment type="subcellular location">
    <subcellularLocation>
        <location evidence="1">Membrane</location>
        <topology evidence="1">Multi-pass membrane protein</topology>
    </subcellularLocation>
</comment>
<dbReference type="GO" id="GO:0015031">
    <property type="term" value="P:protein transport"/>
    <property type="evidence" value="ECO:0007669"/>
    <property type="project" value="UniProtKB-KW"/>
</dbReference>
<evidence type="ECO:0000256" key="7">
    <source>
        <dbReference type="ARBA" id="ARBA00022989"/>
    </source>
</evidence>
<evidence type="ECO:0000256" key="8">
    <source>
        <dbReference type="ARBA" id="ARBA00023136"/>
    </source>
</evidence>
<evidence type="ECO:0000256" key="2">
    <source>
        <dbReference type="ARBA" id="ARBA00008807"/>
    </source>
</evidence>
<feature type="transmembrane region" description="Helical" evidence="10">
    <location>
        <begin position="481"/>
        <end position="500"/>
    </location>
</feature>
<organism evidence="11 12">
    <name type="scientific">Emericellopsis atlantica</name>
    <dbReference type="NCBI Taxonomy" id="2614577"/>
    <lineage>
        <taxon>Eukaryota</taxon>
        <taxon>Fungi</taxon>
        <taxon>Dikarya</taxon>
        <taxon>Ascomycota</taxon>
        <taxon>Pezizomycotina</taxon>
        <taxon>Sordariomycetes</taxon>
        <taxon>Hypocreomycetidae</taxon>
        <taxon>Hypocreales</taxon>
        <taxon>Bionectriaceae</taxon>
        <taxon>Emericellopsis</taxon>
    </lineage>
</organism>
<evidence type="ECO:0000313" key="11">
    <source>
        <dbReference type="EMBL" id="KAG9253740.1"/>
    </source>
</evidence>
<evidence type="ECO:0000256" key="6">
    <source>
        <dbReference type="ARBA" id="ARBA00022927"/>
    </source>
</evidence>
<evidence type="ECO:0000256" key="10">
    <source>
        <dbReference type="SAM" id="Phobius"/>
    </source>
</evidence>
<evidence type="ECO:0000313" key="12">
    <source>
        <dbReference type="Proteomes" id="UP000887229"/>
    </source>
</evidence>
<keyword evidence="8 10" id="KW-0472">Membrane</keyword>
<sequence length="870" mass="97455">MVTMGALETEKHSPERLDTSNSNSLYDRSSTEPDAFNGEFVEGDGRQAVQSDLVVTEDDLLEAKDLASTFSLDEVRELMLNVHKLHKRDPNFPTSVLDKIEDFLGNEEVFANPDKYETLISEIKVEAALITNNSPYAEVRSVVPNHDDPDMPVSTIRAWVIGIFFSALIAFINGFFEIRQPAITVTSNVPQLLAYPLGKLLEKILPDVGFTLFDVRHSLNPGPFNRKEHMLITLMASIAKNSPYTNHIVWTQYLYFGQKWALSFPYQLLIALSTNFIGYGLAGLCRRFLVYPSFCVWPSSLVTIALNTAFHGEGNPEALGPFGRIWRASRIKFFAIAFALMFAYFWLPNVLFSALSIFSWMTWIAPKNVDLNIITGSQQGLGLNPFPTFDWNRFVFWVDPLMVPFFTTLNMFIGAFVSFFIILALYYGNAFNMAYLPINVNLPYDNTGMPYNVTRILDARGIISEEAYQAYSIPHITAGSMMTYLAFFAVYSATVVYGILYHRHEMAMGFKDLYNSFLPSKKGIVEKGRVLDVHNRLMKSYREVPEWWYLIVLLLSTVFGCVAIGCWETNTSVGTVFFGIALALIFVVPIGIIYAMTGVEVSLNVLAEFIGGSWVEGNALAMCFFKAYGYITCSHALHFSNDLKLAHYLKIPPRMTFCAQIVPTLVSTFVCVAILQYQIHLPNICTPDAPFRFTCPSVNSFFTSAVLWGTVGPKKLWGVGGLYSPTLVGFPFGAALVVVCYLLARKWPKNNALRTIHPVLLTYGGILWAPYNLTYIWPAIPVAAFSWLYIKGRYLSLWSKYNFVLSAAFSAGIAISALIQFFSISFSDVAIVWWGNTVIAQGCEAEPGLCRHKTVLPEKGYFGADPGTFS</sequence>
<feature type="transmembrane region" description="Helical" evidence="10">
    <location>
        <begin position="802"/>
        <end position="824"/>
    </location>
</feature>
<feature type="transmembrane region" description="Helical" evidence="10">
    <location>
        <begin position="775"/>
        <end position="790"/>
    </location>
</feature>
<dbReference type="Proteomes" id="UP000887229">
    <property type="component" value="Unassembled WGS sequence"/>
</dbReference>
<dbReference type="InterPro" id="IPR004813">
    <property type="entry name" value="OPT"/>
</dbReference>
<feature type="transmembrane region" description="Helical" evidence="10">
    <location>
        <begin position="617"/>
        <end position="637"/>
    </location>
</feature>
<dbReference type="GO" id="GO:0016020">
    <property type="term" value="C:membrane"/>
    <property type="evidence" value="ECO:0007669"/>
    <property type="project" value="UniProtKB-SubCell"/>
</dbReference>
<dbReference type="AlphaFoldDB" id="A0A9P8CP44"/>
<feature type="transmembrane region" description="Helical" evidence="10">
    <location>
        <begin position="547"/>
        <end position="567"/>
    </location>
</feature>
<accession>A0A9P8CP44</accession>
<evidence type="ECO:0000256" key="4">
    <source>
        <dbReference type="ARBA" id="ARBA00022692"/>
    </source>
</evidence>
<protein>
    <submittedName>
        <fullName evidence="11">OPT oligopeptide transporter protein-domain-containing protein</fullName>
    </submittedName>
</protein>
<proteinExistence type="inferred from homology"/>
<dbReference type="InterPro" id="IPR004648">
    <property type="entry name" value="Oligpept_transpt"/>
</dbReference>
<feature type="transmembrane region" description="Helical" evidence="10">
    <location>
        <begin position="401"/>
        <end position="427"/>
    </location>
</feature>
<evidence type="ECO:0000256" key="5">
    <source>
        <dbReference type="ARBA" id="ARBA00022856"/>
    </source>
</evidence>
<dbReference type="EMBL" id="MU251256">
    <property type="protein sequence ID" value="KAG9253740.1"/>
    <property type="molecule type" value="Genomic_DNA"/>
</dbReference>
<dbReference type="NCBIfam" id="TIGR00728">
    <property type="entry name" value="OPT_sfam"/>
    <property type="match status" value="1"/>
</dbReference>
<feature type="compositionally biased region" description="Polar residues" evidence="9">
    <location>
        <begin position="19"/>
        <end position="28"/>
    </location>
</feature>
<keyword evidence="3" id="KW-0813">Transport</keyword>
<comment type="caution">
    <text evidence="11">The sequence shown here is derived from an EMBL/GenBank/DDBJ whole genome shotgun (WGS) entry which is preliminary data.</text>
</comment>
<dbReference type="PANTHER" id="PTHR22601">
    <property type="entry name" value="ISP4 LIKE PROTEIN"/>
    <property type="match status" value="1"/>
</dbReference>
<dbReference type="RefSeq" id="XP_046117664.1">
    <property type="nucleotide sequence ID" value="XM_046257531.1"/>
</dbReference>
<keyword evidence="5" id="KW-0571">Peptide transport</keyword>
<feature type="region of interest" description="Disordered" evidence="9">
    <location>
        <begin position="1"/>
        <end position="39"/>
    </location>
</feature>
<feature type="transmembrane region" description="Helical" evidence="10">
    <location>
        <begin position="722"/>
        <end position="744"/>
    </location>
</feature>
<evidence type="ECO:0000256" key="1">
    <source>
        <dbReference type="ARBA" id="ARBA00004141"/>
    </source>
</evidence>
<feature type="transmembrane region" description="Helical" evidence="10">
    <location>
        <begin position="657"/>
        <end position="679"/>
    </location>
</feature>
<keyword evidence="4 10" id="KW-0812">Transmembrane</keyword>
<feature type="transmembrane region" description="Helical" evidence="10">
    <location>
        <begin position="574"/>
        <end position="597"/>
    </location>
</feature>
<comment type="similarity">
    <text evidence="2">Belongs to the oligopeptide OPT transporter family.</text>
</comment>
<keyword evidence="12" id="KW-1185">Reference proteome</keyword>
<feature type="transmembrane region" description="Helical" evidence="10">
    <location>
        <begin position="751"/>
        <end position="769"/>
    </location>
</feature>
<dbReference type="GeneID" id="70288434"/>
<dbReference type="OrthoDB" id="9986677at2759"/>
<gene>
    <name evidence="11" type="ORF">F5Z01DRAFT_125995</name>
</gene>
<dbReference type="NCBIfam" id="TIGR00727">
    <property type="entry name" value="ISP4_OPT"/>
    <property type="match status" value="1"/>
</dbReference>
<feature type="transmembrane region" description="Helical" evidence="10">
    <location>
        <begin position="156"/>
        <end position="176"/>
    </location>
</feature>
<keyword evidence="7 10" id="KW-1133">Transmembrane helix</keyword>